<keyword evidence="2" id="KW-1185">Reference proteome</keyword>
<protein>
    <submittedName>
        <fullName evidence="1">Uncharacterized protein</fullName>
    </submittedName>
</protein>
<dbReference type="Proteomes" id="UP000717634">
    <property type="component" value="Unassembled WGS sequence"/>
</dbReference>
<evidence type="ECO:0000313" key="1">
    <source>
        <dbReference type="EMBL" id="NKI91859.1"/>
    </source>
</evidence>
<evidence type="ECO:0000313" key="2">
    <source>
        <dbReference type="Proteomes" id="UP000717634"/>
    </source>
</evidence>
<proteinExistence type="predicted"/>
<sequence length="187" mass="21207">MPVDTVEVTSAHFERENSPKLANWAVFESGREKLCVPPGWTSHLEDDGQELVLLPPNSPDSTERVTFTRFAKDAPSLDYPSVARRLATSAFSRFGEAAADTLNQLVFPHDFAVERNAALRKQGKPYRGYCLVYVDNRNVYQFRIVLAQDRLNAYSGSLVRDIFGNIYIDGKPFVEHLNQLQQIIHLH</sequence>
<accession>A0ABX1HPJ8</accession>
<dbReference type="RefSeq" id="WP_168675404.1">
    <property type="nucleotide sequence ID" value="NZ_JAAVTK010000024.1"/>
</dbReference>
<reference evidence="1 2" key="1">
    <citation type="submission" date="2020-03" db="EMBL/GenBank/DDBJ databases">
        <title>Genomic Encyclopedia of Type Strains, Phase IV (KMG-V): Genome sequencing to study the core and pangenomes of soil and plant-associated prokaryotes.</title>
        <authorList>
            <person name="Whitman W."/>
        </authorList>
    </citation>
    <scope>NUCLEOTIDE SEQUENCE [LARGE SCALE GENOMIC DNA]</scope>
    <source>
        <strain evidence="1 2">1B</strain>
    </source>
</reference>
<comment type="caution">
    <text evidence="1">The sequence shown here is derived from an EMBL/GenBank/DDBJ whole genome shotgun (WGS) entry which is preliminary data.</text>
</comment>
<name>A0ABX1HPJ8_9BACT</name>
<gene>
    <name evidence="1" type="ORF">HBN54_004482</name>
</gene>
<dbReference type="EMBL" id="JAAVTK010000024">
    <property type="protein sequence ID" value="NKI91859.1"/>
    <property type="molecule type" value="Genomic_DNA"/>
</dbReference>
<organism evidence="1 2">
    <name type="scientific">Hymenobacter artigasi</name>
    <dbReference type="NCBI Taxonomy" id="2719616"/>
    <lineage>
        <taxon>Bacteria</taxon>
        <taxon>Pseudomonadati</taxon>
        <taxon>Bacteroidota</taxon>
        <taxon>Cytophagia</taxon>
        <taxon>Cytophagales</taxon>
        <taxon>Hymenobacteraceae</taxon>
        <taxon>Hymenobacter</taxon>
    </lineage>
</organism>